<reference evidence="3 4" key="1">
    <citation type="journal article" date="2011" name="J. Bacteriol.">
        <title>Draft genome sequence of Caloramator australicus strain RC3T, a thermoanaerobe from the Great Artesian Basin of Australia.</title>
        <authorList>
            <person name="Ogg C.D."/>
            <person name="Patel B.K.C."/>
        </authorList>
    </citation>
    <scope>NUCLEOTIDE SEQUENCE [LARGE SCALE GENOMIC DNA]</scope>
    <source>
        <strain evidence="3 4">RC3</strain>
    </source>
</reference>
<dbReference type="InterPro" id="IPR018649">
    <property type="entry name" value="SHOCT"/>
</dbReference>
<accession>I7J6A9</accession>
<name>I7J6A9_9CLOT</name>
<sequence length="115" mass="13441">MGKRIVVKQSKEQAIFSMIVGLIFVIIGIMIAIPNFGLFGIFWTIIAFLIFASSVYNVINKKGLPSWSAEIEDNKIELNEDFEMKLRKLNRLKEDGLITEEEFQIKREEIMREKW</sequence>
<dbReference type="AlphaFoldDB" id="I7J6A9"/>
<evidence type="ECO:0000313" key="3">
    <source>
        <dbReference type="EMBL" id="CCJ34352.1"/>
    </source>
</evidence>
<feature type="domain" description="SHOCT" evidence="2">
    <location>
        <begin position="85"/>
        <end position="111"/>
    </location>
</feature>
<protein>
    <recommendedName>
        <fullName evidence="2">SHOCT domain-containing protein</fullName>
    </recommendedName>
</protein>
<dbReference type="OrthoDB" id="2054087at2"/>
<dbReference type="EMBL" id="CAKP01000115">
    <property type="protein sequence ID" value="CCJ34352.1"/>
    <property type="molecule type" value="Genomic_DNA"/>
</dbReference>
<dbReference type="STRING" id="857293.CAAU_2268"/>
<keyword evidence="1" id="KW-0812">Transmembrane</keyword>
<keyword evidence="1" id="KW-0472">Membrane</keyword>
<comment type="caution">
    <text evidence="3">The sequence shown here is derived from an EMBL/GenBank/DDBJ whole genome shotgun (WGS) entry which is preliminary data.</text>
</comment>
<keyword evidence="4" id="KW-1185">Reference proteome</keyword>
<keyword evidence="1" id="KW-1133">Transmembrane helix</keyword>
<evidence type="ECO:0000259" key="2">
    <source>
        <dbReference type="Pfam" id="PF09851"/>
    </source>
</evidence>
<dbReference type="Proteomes" id="UP000007652">
    <property type="component" value="Unassembled WGS sequence"/>
</dbReference>
<dbReference type="Pfam" id="PF09851">
    <property type="entry name" value="SHOCT"/>
    <property type="match status" value="1"/>
</dbReference>
<evidence type="ECO:0000256" key="1">
    <source>
        <dbReference type="SAM" id="Phobius"/>
    </source>
</evidence>
<evidence type="ECO:0000313" key="4">
    <source>
        <dbReference type="Proteomes" id="UP000007652"/>
    </source>
</evidence>
<dbReference type="eggNOG" id="ENOG5032ZG9">
    <property type="taxonomic scope" value="Bacteria"/>
</dbReference>
<gene>
    <name evidence="3" type="ORF">CAAU_2268</name>
</gene>
<feature type="transmembrane region" description="Helical" evidence="1">
    <location>
        <begin position="14"/>
        <end position="33"/>
    </location>
</feature>
<feature type="transmembrane region" description="Helical" evidence="1">
    <location>
        <begin position="39"/>
        <end position="59"/>
    </location>
</feature>
<proteinExistence type="predicted"/>
<dbReference type="RefSeq" id="WP_008909608.1">
    <property type="nucleotide sequence ID" value="NZ_CAKP01000115.1"/>
</dbReference>
<organism evidence="3 4">
    <name type="scientific">Caloramator australicus RC3</name>
    <dbReference type="NCBI Taxonomy" id="857293"/>
    <lineage>
        <taxon>Bacteria</taxon>
        <taxon>Bacillati</taxon>
        <taxon>Bacillota</taxon>
        <taxon>Clostridia</taxon>
        <taxon>Eubacteriales</taxon>
        <taxon>Clostridiaceae</taxon>
        <taxon>Caloramator</taxon>
    </lineage>
</organism>